<dbReference type="GO" id="GO:0008270">
    <property type="term" value="F:zinc ion binding"/>
    <property type="evidence" value="ECO:0007669"/>
    <property type="project" value="UniProtKB-KW"/>
</dbReference>
<dbReference type="SUPFAM" id="SSF57845">
    <property type="entry name" value="B-box zinc-binding domain"/>
    <property type="match status" value="1"/>
</dbReference>
<dbReference type="InterPro" id="IPR001870">
    <property type="entry name" value="B30.2/SPRY"/>
</dbReference>
<dbReference type="PROSITE" id="PS50089">
    <property type="entry name" value="ZF_RING_2"/>
    <property type="match status" value="1"/>
</dbReference>
<evidence type="ECO:0000259" key="6">
    <source>
        <dbReference type="PROSITE" id="PS50119"/>
    </source>
</evidence>
<dbReference type="PRINTS" id="PR01407">
    <property type="entry name" value="BUTYPHLNCDUF"/>
</dbReference>
<keyword evidence="1" id="KW-0479">Metal-binding</keyword>
<dbReference type="InterPro" id="IPR003879">
    <property type="entry name" value="Butyrophylin_SPRY"/>
</dbReference>
<dbReference type="PROSITE" id="PS50119">
    <property type="entry name" value="ZF_BBOX"/>
    <property type="match status" value="1"/>
</dbReference>
<gene>
    <name evidence="8" type="ORF">AAFF_G00307950</name>
</gene>
<keyword evidence="2 4" id="KW-0863">Zinc-finger</keyword>
<proteinExistence type="predicted"/>
<feature type="domain" description="B box-type" evidence="6">
    <location>
        <begin position="124"/>
        <end position="158"/>
    </location>
</feature>
<evidence type="ECO:0000256" key="1">
    <source>
        <dbReference type="ARBA" id="ARBA00022723"/>
    </source>
</evidence>
<evidence type="ECO:0000259" key="7">
    <source>
        <dbReference type="PROSITE" id="PS50188"/>
    </source>
</evidence>
<dbReference type="PANTHER" id="PTHR25465">
    <property type="entry name" value="B-BOX DOMAIN CONTAINING"/>
    <property type="match status" value="1"/>
</dbReference>
<dbReference type="InterPro" id="IPR001841">
    <property type="entry name" value="Znf_RING"/>
</dbReference>
<dbReference type="Proteomes" id="UP001221898">
    <property type="component" value="Unassembled WGS sequence"/>
</dbReference>
<dbReference type="Pfam" id="PF00643">
    <property type="entry name" value="zf-B_box"/>
    <property type="match status" value="1"/>
</dbReference>
<dbReference type="Gene3D" id="3.30.160.60">
    <property type="entry name" value="Classic Zinc Finger"/>
    <property type="match status" value="1"/>
</dbReference>
<dbReference type="SUPFAM" id="SSF57850">
    <property type="entry name" value="RING/U-box"/>
    <property type="match status" value="1"/>
</dbReference>
<dbReference type="InterPro" id="IPR027370">
    <property type="entry name" value="Znf-RING_euk"/>
</dbReference>
<organism evidence="8 9">
    <name type="scientific">Aldrovandia affinis</name>
    <dbReference type="NCBI Taxonomy" id="143900"/>
    <lineage>
        <taxon>Eukaryota</taxon>
        <taxon>Metazoa</taxon>
        <taxon>Chordata</taxon>
        <taxon>Craniata</taxon>
        <taxon>Vertebrata</taxon>
        <taxon>Euteleostomi</taxon>
        <taxon>Actinopterygii</taxon>
        <taxon>Neopterygii</taxon>
        <taxon>Teleostei</taxon>
        <taxon>Notacanthiformes</taxon>
        <taxon>Halosauridae</taxon>
        <taxon>Aldrovandia</taxon>
    </lineage>
</organism>
<comment type="caution">
    <text evidence="8">The sequence shown here is derived from an EMBL/GenBank/DDBJ whole genome shotgun (WGS) entry which is preliminary data.</text>
</comment>
<dbReference type="InterPro" id="IPR013083">
    <property type="entry name" value="Znf_RING/FYVE/PHD"/>
</dbReference>
<dbReference type="InterPro" id="IPR006574">
    <property type="entry name" value="PRY"/>
</dbReference>
<dbReference type="Gene3D" id="2.60.120.920">
    <property type="match status" value="1"/>
</dbReference>
<name>A0AAD7W0L7_9TELE</name>
<dbReference type="InterPro" id="IPR043136">
    <property type="entry name" value="B30.2/SPRY_sf"/>
</dbReference>
<feature type="domain" description="B30.2/SPRY" evidence="7">
    <location>
        <begin position="347"/>
        <end position="472"/>
    </location>
</feature>
<protein>
    <submittedName>
        <fullName evidence="8">Uncharacterized protein</fullName>
    </submittedName>
</protein>
<dbReference type="SMART" id="SM00184">
    <property type="entry name" value="RING"/>
    <property type="match status" value="1"/>
</dbReference>
<dbReference type="InterPro" id="IPR000315">
    <property type="entry name" value="Znf_B-box"/>
</dbReference>
<dbReference type="GO" id="GO:0005737">
    <property type="term" value="C:cytoplasm"/>
    <property type="evidence" value="ECO:0007669"/>
    <property type="project" value="UniProtKB-ARBA"/>
</dbReference>
<dbReference type="EMBL" id="JAINUG010000449">
    <property type="protein sequence ID" value="KAJ8371477.1"/>
    <property type="molecule type" value="Genomic_DNA"/>
</dbReference>
<evidence type="ECO:0000256" key="3">
    <source>
        <dbReference type="ARBA" id="ARBA00022833"/>
    </source>
</evidence>
<evidence type="ECO:0000259" key="5">
    <source>
        <dbReference type="PROSITE" id="PS50089"/>
    </source>
</evidence>
<dbReference type="PROSITE" id="PS50188">
    <property type="entry name" value="B302_SPRY"/>
    <property type="match status" value="1"/>
</dbReference>
<dbReference type="PANTHER" id="PTHR25465:SF41">
    <property type="entry name" value="E3 UBIQUITIN-PROTEIN LIGASE RNF135"/>
    <property type="match status" value="1"/>
</dbReference>
<sequence>MSSSAAELEAELSCSICLMIYRDPVLLPCGHSFCRSCVSRAWDGQGAAKRYTCPECRAEFRENPVLQRNIKLANIVEHFQASGQLSLYESAKPLHGQGGHSPGGCGHSETLERQEMIPPAVAGCPEHGEPWEYFCRRHKTCLCQSCLESHRDHSCQSLEKARAQMRVVLAEEIERLEQSRNALWGTVSWLKDAKEHLAADRSRLKRQVSELFRVVQETISAGEQGILLFIDGEENLQHARLDAHIGEMQSKRDASGQLLVEAQQLEHNNMADWDFVNSFQEMLDRLLKIDVHIQGCALKKWELDRAVVKQIEKEGQTSARRLSKMIQDRLNQGQEVLLKLPAPERAQAWRNKSKVLKAPPPLQRAVLKLDPNTAHSNLSLSGDLLSAEWVEERCAHPAHPDRFRLHPQVLCSQGFTRGQHFWEVALAGDCRWEVGATCKGSSHVDSCVAWALRWDGRRLQAFEGHARHCSPP</sequence>
<dbReference type="PROSITE" id="PS00518">
    <property type="entry name" value="ZF_RING_1"/>
    <property type="match status" value="1"/>
</dbReference>
<evidence type="ECO:0000313" key="8">
    <source>
        <dbReference type="EMBL" id="KAJ8371477.1"/>
    </source>
</evidence>
<evidence type="ECO:0000256" key="2">
    <source>
        <dbReference type="ARBA" id="ARBA00022771"/>
    </source>
</evidence>
<dbReference type="InterPro" id="IPR051051">
    <property type="entry name" value="E3_ubiq-ligase_TRIM/RNF"/>
</dbReference>
<dbReference type="Pfam" id="PF13445">
    <property type="entry name" value="zf-RING_UBOX"/>
    <property type="match status" value="1"/>
</dbReference>
<dbReference type="InterPro" id="IPR013320">
    <property type="entry name" value="ConA-like_dom_sf"/>
</dbReference>
<dbReference type="Pfam" id="PF13765">
    <property type="entry name" value="PRY"/>
    <property type="match status" value="1"/>
</dbReference>
<keyword evidence="9" id="KW-1185">Reference proteome</keyword>
<evidence type="ECO:0000313" key="9">
    <source>
        <dbReference type="Proteomes" id="UP001221898"/>
    </source>
</evidence>
<dbReference type="SUPFAM" id="SSF49899">
    <property type="entry name" value="Concanavalin A-like lectins/glucanases"/>
    <property type="match status" value="1"/>
</dbReference>
<dbReference type="SMART" id="SM00589">
    <property type="entry name" value="PRY"/>
    <property type="match status" value="1"/>
</dbReference>
<evidence type="ECO:0000256" key="4">
    <source>
        <dbReference type="PROSITE-ProRule" id="PRU00024"/>
    </source>
</evidence>
<dbReference type="AlphaFoldDB" id="A0AAD7W0L7"/>
<dbReference type="SMART" id="SM00336">
    <property type="entry name" value="BBOX"/>
    <property type="match status" value="1"/>
</dbReference>
<dbReference type="InterPro" id="IPR017907">
    <property type="entry name" value="Znf_RING_CS"/>
</dbReference>
<dbReference type="Gene3D" id="3.30.40.10">
    <property type="entry name" value="Zinc/RING finger domain, C3HC4 (zinc finger)"/>
    <property type="match status" value="1"/>
</dbReference>
<feature type="domain" description="RING-type" evidence="5">
    <location>
        <begin position="14"/>
        <end position="57"/>
    </location>
</feature>
<keyword evidence="3" id="KW-0862">Zinc</keyword>
<reference evidence="8" key="1">
    <citation type="journal article" date="2023" name="Science">
        <title>Genome structures resolve the early diversification of teleost fishes.</title>
        <authorList>
            <person name="Parey E."/>
            <person name="Louis A."/>
            <person name="Montfort J."/>
            <person name="Bouchez O."/>
            <person name="Roques C."/>
            <person name="Iampietro C."/>
            <person name="Lluch J."/>
            <person name="Castinel A."/>
            <person name="Donnadieu C."/>
            <person name="Desvignes T."/>
            <person name="Floi Bucao C."/>
            <person name="Jouanno E."/>
            <person name="Wen M."/>
            <person name="Mejri S."/>
            <person name="Dirks R."/>
            <person name="Jansen H."/>
            <person name="Henkel C."/>
            <person name="Chen W.J."/>
            <person name="Zahm M."/>
            <person name="Cabau C."/>
            <person name="Klopp C."/>
            <person name="Thompson A.W."/>
            <person name="Robinson-Rechavi M."/>
            <person name="Braasch I."/>
            <person name="Lecointre G."/>
            <person name="Bobe J."/>
            <person name="Postlethwait J.H."/>
            <person name="Berthelot C."/>
            <person name="Roest Crollius H."/>
            <person name="Guiguen Y."/>
        </authorList>
    </citation>
    <scope>NUCLEOTIDE SEQUENCE</scope>
    <source>
        <strain evidence="8">NC1722</strain>
    </source>
</reference>
<accession>A0AAD7W0L7</accession>